<reference evidence="2" key="1">
    <citation type="submission" date="2022-10" db="EMBL/GenBank/DDBJ databases">
        <authorList>
            <person name="Chen Y."/>
            <person name="Dougan E. K."/>
            <person name="Chan C."/>
            <person name="Rhodes N."/>
            <person name="Thang M."/>
        </authorList>
    </citation>
    <scope>NUCLEOTIDE SEQUENCE</scope>
</reference>
<dbReference type="Proteomes" id="UP001152797">
    <property type="component" value="Unassembled WGS sequence"/>
</dbReference>
<organism evidence="2">
    <name type="scientific">Cladocopium goreaui</name>
    <dbReference type="NCBI Taxonomy" id="2562237"/>
    <lineage>
        <taxon>Eukaryota</taxon>
        <taxon>Sar</taxon>
        <taxon>Alveolata</taxon>
        <taxon>Dinophyceae</taxon>
        <taxon>Suessiales</taxon>
        <taxon>Symbiodiniaceae</taxon>
        <taxon>Cladocopium</taxon>
    </lineage>
</organism>
<sequence length="485" mass="54268">MPRIAVDTASAGLLSGEVDMSTASIAQMVKENVDLEKTFGVSSQFAETLRGAYEELADSTTRGDQEECLLHLLCICCICCCHINNDIDDDVYYSSYLESPQQQSMDLESPQQQSMGDSVTQARRPTGFHSLLDLSAATSEDFRAFMGSKEMINREKLGYFLFGSKFGQPEADQLKECVEQLKAAGPDLIHKDHPEFQDLLQKAKGKDMKAFAQLLRLVGSATVLKHGAAVAEKGLDAMKLGKCGKVLRAGDLSYELDETGLHKCSWSCPGDEMPDKFQVVAADFRGAEKKINMTVQELEDTGKMFEEDAQQDPEHFEKSKIYKAIKGAKFKFHNAFSEDPLKLFQMKAPTDLGSEYPNAMRYHGKCRSKEFELAERVLFTGSNPSIPTDGIVKVVRLPGKTWFKKTLQSDEVEVKYLGEKVIVKRSELKRQNLGRVKLDEDLQDWMKSTGDTLEVDLSTPANDPSRRQSKDTFWFPLAPPKTKDE</sequence>
<name>A0A9P1BW62_9DINO</name>
<accession>A0A9P1BW62</accession>
<proteinExistence type="predicted"/>
<evidence type="ECO:0000256" key="1">
    <source>
        <dbReference type="SAM" id="MobiDB-lite"/>
    </source>
</evidence>
<dbReference type="EMBL" id="CAMXCT010000567">
    <property type="protein sequence ID" value="CAI3980566.1"/>
    <property type="molecule type" value="Genomic_DNA"/>
</dbReference>
<dbReference type="AlphaFoldDB" id="A0A9P1BW62"/>
<evidence type="ECO:0000313" key="3">
    <source>
        <dbReference type="EMBL" id="CAL1133941.1"/>
    </source>
</evidence>
<evidence type="ECO:0000313" key="5">
    <source>
        <dbReference type="Proteomes" id="UP001152797"/>
    </source>
</evidence>
<evidence type="ECO:0000313" key="4">
    <source>
        <dbReference type="EMBL" id="CAL4767878.1"/>
    </source>
</evidence>
<comment type="caution">
    <text evidence="2">The sequence shown here is derived from an EMBL/GenBank/DDBJ whole genome shotgun (WGS) entry which is preliminary data.</text>
</comment>
<gene>
    <name evidence="2" type="ORF">C1SCF055_LOCUS8431</name>
</gene>
<reference evidence="3" key="2">
    <citation type="submission" date="2024-04" db="EMBL/GenBank/DDBJ databases">
        <authorList>
            <person name="Chen Y."/>
            <person name="Shah S."/>
            <person name="Dougan E. K."/>
            <person name="Thang M."/>
            <person name="Chan C."/>
        </authorList>
    </citation>
    <scope>NUCLEOTIDE SEQUENCE [LARGE SCALE GENOMIC DNA]</scope>
</reference>
<keyword evidence="5" id="KW-1185">Reference proteome</keyword>
<feature type="region of interest" description="Disordered" evidence="1">
    <location>
        <begin position="449"/>
        <end position="485"/>
    </location>
</feature>
<dbReference type="EMBL" id="CAMXCT030000567">
    <property type="protein sequence ID" value="CAL4767878.1"/>
    <property type="molecule type" value="Genomic_DNA"/>
</dbReference>
<dbReference type="EMBL" id="CAMXCT020000567">
    <property type="protein sequence ID" value="CAL1133941.1"/>
    <property type="molecule type" value="Genomic_DNA"/>
</dbReference>
<dbReference type="OrthoDB" id="437647at2759"/>
<evidence type="ECO:0000313" key="2">
    <source>
        <dbReference type="EMBL" id="CAI3980566.1"/>
    </source>
</evidence>
<protein>
    <submittedName>
        <fullName evidence="4">Glycosyltransferase</fullName>
    </submittedName>
</protein>